<dbReference type="Proteomes" id="UP001164819">
    <property type="component" value="Chromosome"/>
</dbReference>
<sequence length="308" mass="34822">MDIRPYRGRFAPSPTGELHFGSLVAAVGSYLDARANGGEWIVRIEDVDTTRCHPEFETSILRTLEAYGFEWDGPIVRQSERTVYYREVFETLKREGFVYGCACTRKEIADSAIGTDGAPVYPGTCRNGLAPGKKARAWRLKVPDMTIEYHDAIQGHQFQNPGRDVGDFVLLRADGLFAYQLAVVADDIGQDISHVVRGADLLASTPRQIWLYRCLKKDIPAYAHLPLAVNEAGEKLSKQTRARPVGTHDPVARLVEAMRFLNLHPEKTWHSLQDLWNWAIMNWSIGNVPKKQTTRSPDSTYQEKKHDR</sequence>
<evidence type="ECO:0000259" key="10">
    <source>
        <dbReference type="Pfam" id="PF00749"/>
    </source>
</evidence>
<dbReference type="PANTHER" id="PTHR43311">
    <property type="entry name" value="GLUTAMATE--TRNA LIGASE"/>
    <property type="match status" value="1"/>
</dbReference>
<keyword evidence="3 7" id="KW-0547">Nucleotide-binding</keyword>
<dbReference type="GO" id="GO:0004818">
    <property type="term" value="F:glutamate-tRNA ligase activity"/>
    <property type="evidence" value="ECO:0007669"/>
    <property type="project" value="TreeGrafter"/>
</dbReference>
<gene>
    <name evidence="11" type="primary">gluQRS</name>
    <name evidence="7" type="synonym">gluQ</name>
    <name evidence="11" type="ORF">NB646_06860</name>
</gene>
<dbReference type="InterPro" id="IPR000924">
    <property type="entry name" value="Glu/Gln-tRNA-synth"/>
</dbReference>
<dbReference type="GO" id="GO:0005524">
    <property type="term" value="F:ATP binding"/>
    <property type="evidence" value="ECO:0007669"/>
    <property type="project" value="UniProtKB-KW"/>
</dbReference>
<feature type="binding site" evidence="7">
    <location>
        <position position="45"/>
    </location>
    <ligand>
        <name>L-glutamate</name>
        <dbReference type="ChEBI" id="CHEBI:29985"/>
    </ligand>
</feature>
<feature type="domain" description="Glutamyl/glutaminyl-tRNA synthetase class Ib catalytic" evidence="10">
    <location>
        <begin position="7"/>
        <end position="242"/>
    </location>
</feature>
<feature type="binding site" evidence="7">
    <location>
        <position position="103"/>
    </location>
    <ligand>
        <name>Zn(2+)</name>
        <dbReference type="ChEBI" id="CHEBI:29105"/>
    </ligand>
</feature>
<dbReference type="FunFam" id="3.40.50.620:FF:000093">
    <property type="entry name" value="Glutamyl-Q tRNA(Asp) synthetase"/>
    <property type="match status" value="1"/>
</dbReference>
<dbReference type="GO" id="GO:0006400">
    <property type="term" value="P:tRNA modification"/>
    <property type="evidence" value="ECO:0007669"/>
    <property type="project" value="InterPro"/>
</dbReference>
<dbReference type="PANTHER" id="PTHR43311:SF1">
    <property type="entry name" value="GLUTAMYL-Q TRNA(ASP) SYNTHETASE"/>
    <property type="match status" value="1"/>
</dbReference>
<evidence type="ECO:0000256" key="2">
    <source>
        <dbReference type="ARBA" id="ARBA00022723"/>
    </source>
</evidence>
<dbReference type="EC" id="6.1.1.-" evidence="7"/>
<evidence type="ECO:0000256" key="7">
    <source>
        <dbReference type="HAMAP-Rule" id="MF_01428"/>
    </source>
</evidence>
<organism evidence="11">
    <name type="scientific">Oxalobacter aliiformigenes</name>
    <dbReference type="NCBI Taxonomy" id="2946593"/>
    <lineage>
        <taxon>Bacteria</taxon>
        <taxon>Pseudomonadati</taxon>
        <taxon>Pseudomonadota</taxon>
        <taxon>Betaproteobacteria</taxon>
        <taxon>Burkholderiales</taxon>
        <taxon>Oxalobacteraceae</taxon>
        <taxon>Oxalobacter</taxon>
    </lineage>
</organism>
<keyword evidence="1 7" id="KW-0436">Ligase</keyword>
<evidence type="ECO:0000256" key="5">
    <source>
        <dbReference type="ARBA" id="ARBA00022840"/>
    </source>
</evidence>
<dbReference type="EMBL" id="CP098251">
    <property type="protein sequence ID" value="WAV90584.1"/>
    <property type="molecule type" value="Genomic_DNA"/>
</dbReference>
<feature type="compositionally biased region" description="Polar residues" evidence="9">
    <location>
        <begin position="290"/>
        <end position="300"/>
    </location>
</feature>
<dbReference type="InterPro" id="IPR049940">
    <property type="entry name" value="GluQ/Sye"/>
</dbReference>
<keyword evidence="6 7" id="KW-0030">Aminoacyl-tRNA synthetase</keyword>
<keyword evidence="5 7" id="KW-0067">ATP-binding</keyword>
<feature type="binding site" evidence="7">
    <location>
        <position position="197"/>
    </location>
    <ligand>
        <name>L-glutamate</name>
        <dbReference type="ChEBI" id="CHEBI:29985"/>
    </ligand>
</feature>
<keyword evidence="8" id="KW-0648">Protein biosynthesis</keyword>
<dbReference type="GO" id="GO:0008270">
    <property type="term" value="F:zinc ion binding"/>
    <property type="evidence" value="ECO:0007669"/>
    <property type="project" value="UniProtKB-UniRule"/>
</dbReference>
<accession>A0A9E9NSU0</accession>
<comment type="function">
    <text evidence="7">Catalyzes the tRNA-independent activation of glutamate in presence of ATP and the subsequent transfer of glutamate onto a tRNA(Asp). Glutamate is transferred on the 2-amino-5-(4,5-dihydroxy-2-cyclopenten-1-yl) moiety of the queuosine in the wobble position of the QUC anticodon.</text>
</comment>
<dbReference type="Gene3D" id="3.40.50.620">
    <property type="entry name" value="HUPs"/>
    <property type="match status" value="1"/>
</dbReference>
<dbReference type="AlphaFoldDB" id="A0A9E9NSU0"/>
<evidence type="ECO:0000256" key="6">
    <source>
        <dbReference type="ARBA" id="ARBA00023146"/>
    </source>
</evidence>
<feature type="short sequence motif" description="'KMSKS' region" evidence="7">
    <location>
        <begin position="235"/>
        <end position="239"/>
    </location>
</feature>
<dbReference type="GO" id="GO:0005829">
    <property type="term" value="C:cytosol"/>
    <property type="evidence" value="ECO:0007669"/>
    <property type="project" value="TreeGrafter"/>
</dbReference>
<comment type="similarity">
    <text evidence="7">Belongs to the class-I aminoacyl-tRNA synthetase family. GluQ subfamily.</text>
</comment>
<evidence type="ECO:0000256" key="4">
    <source>
        <dbReference type="ARBA" id="ARBA00022833"/>
    </source>
</evidence>
<dbReference type="SUPFAM" id="SSF52374">
    <property type="entry name" value="Nucleotidylyl transferase"/>
    <property type="match status" value="1"/>
</dbReference>
<feature type="binding site" evidence="7">
    <location>
        <position position="125"/>
    </location>
    <ligand>
        <name>Zn(2+)</name>
        <dbReference type="ChEBI" id="CHEBI:29105"/>
    </ligand>
</feature>
<evidence type="ECO:0000256" key="8">
    <source>
        <dbReference type="RuleBase" id="RU363037"/>
    </source>
</evidence>
<feature type="binding site" evidence="7">
    <location>
        <position position="238"/>
    </location>
    <ligand>
        <name>ATP</name>
        <dbReference type="ChEBI" id="CHEBI:30616"/>
    </ligand>
</feature>
<name>A0A9E9NSU0_9BURK</name>
<dbReference type="PRINTS" id="PR00987">
    <property type="entry name" value="TRNASYNTHGLU"/>
</dbReference>
<feature type="binding site" evidence="7">
    <location>
        <position position="179"/>
    </location>
    <ligand>
        <name>L-glutamate</name>
        <dbReference type="ChEBI" id="CHEBI:29985"/>
    </ligand>
</feature>
<reference evidence="11" key="1">
    <citation type="journal article" date="2022" name="Front. Microbiol.">
        <title>New perspectives on an old grouping: The genomic and phenotypic variability of Oxalobacter formigenes and the implications for calcium oxalate stone prevention.</title>
        <authorList>
            <person name="Chmiel J.A."/>
            <person name="Carr C."/>
            <person name="Stuivenberg G.A."/>
            <person name="Venema R."/>
            <person name="Chanyi R.M."/>
            <person name="Al K.F."/>
            <person name="Giguere D."/>
            <person name="Say H."/>
            <person name="Akouris P.P."/>
            <person name="Dominguez Romero S.A."/>
            <person name="Kwong A."/>
            <person name="Tai V."/>
            <person name="Koval S.F."/>
            <person name="Razvi H."/>
            <person name="Bjazevic J."/>
            <person name="Burton J.P."/>
        </authorList>
    </citation>
    <scope>NUCLEOTIDE SEQUENCE</scope>
    <source>
        <strain evidence="11">OxK</strain>
    </source>
</reference>
<feature type="binding site" evidence="7">
    <location>
        <position position="101"/>
    </location>
    <ligand>
        <name>Zn(2+)</name>
        <dbReference type="ChEBI" id="CHEBI:29105"/>
    </ligand>
</feature>
<evidence type="ECO:0000256" key="9">
    <source>
        <dbReference type="SAM" id="MobiDB-lite"/>
    </source>
</evidence>
<proteinExistence type="inferred from homology"/>
<feature type="region of interest" description="Disordered" evidence="9">
    <location>
        <begin position="289"/>
        <end position="308"/>
    </location>
</feature>
<feature type="binding site" evidence="7">
    <location>
        <position position="121"/>
    </location>
    <ligand>
        <name>Zn(2+)</name>
        <dbReference type="ChEBI" id="CHEBI:29105"/>
    </ligand>
</feature>
<dbReference type="InterPro" id="IPR014729">
    <property type="entry name" value="Rossmann-like_a/b/a_fold"/>
</dbReference>
<dbReference type="InterPro" id="IPR020058">
    <property type="entry name" value="Glu/Gln-tRNA-synth_Ib_cat-dom"/>
</dbReference>
<keyword evidence="4 7" id="KW-0862">Zinc</keyword>
<evidence type="ECO:0000256" key="3">
    <source>
        <dbReference type="ARBA" id="ARBA00022741"/>
    </source>
</evidence>
<comment type="cofactor">
    <cofactor evidence="7">
        <name>Zn(2+)</name>
        <dbReference type="ChEBI" id="CHEBI:29105"/>
    </cofactor>
    <text evidence="7">Binds 1 zinc ion per subunit.</text>
</comment>
<dbReference type="NCBIfam" id="TIGR03838">
    <property type="entry name" value="queuosine_YadB"/>
    <property type="match status" value="1"/>
</dbReference>
<feature type="short sequence motif" description="'HIGH' region" evidence="7">
    <location>
        <begin position="12"/>
        <end position="22"/>
    </location>
</feature>
<dbReference type="Pfam" id="PF00749">
    <property type="entry name" value="tRNA-synt_1c"/>
    <property type="match status" value="1"/>
</dbReference>
<feature type="binding site" evidence="7">
    <location>
        <begin position="9"/>
        <end position="13"/>
    </location>
    <ligand>
        <name>L-glutamate</name>
        <dbReference type="ChEBI" id="CHEBI:29985"/>
    </ligand>
</feature>
<keyword evidence="2 7" id="KW-0479">Metal-binding</keyword>
<protein>
    <recommendedName>
        <fullName evidence="7">Glutamyl-Q tRNA(Asp) synthetase</fullName>
        <shortName evidence="7">Glu-Q-RSs</shortName>
        <ecNumber evidence="7">6.1.1.-</ecNumber>
    </recommendedName>
</protein>
<dbReference type="HAMAP" id="MF_01428">
    <property type="entry name" value="Glu_Q_tRNA_synth"/>
    <property type="match status" value="1"/>
</dbReference>
<dbReference type="GO" id="GO:0006424">
    <property type="term" value="P:glutamyl-tRNA aminoacylation"/>
    <property type="evidence" value="ECO:0007669"/>
    <property type="project" value="InterPro"/>
</dbReference>
<dbReference type="InterPro" id="IPR022380">
    <property type="entry name" value="Glu-Q_tRNA(Asp)_Synthase"/>
</dbReference>
<evidence type="ECO:0000256" key="1">
    <source>
        <dbReference type="ARBA" id="ARBA00022598"/>
    </source>
</evidence>
<dbReference type="NCBIfam" id="NF004314">
    <property type="entry name" value="PRK05710.1-3"/>
    <property type="match status" value="1"/>
</dbReference>
<evidence type="ECO:0000313" key="11">
    <source>
        <dbReference type="EMBL" id="WAV90584.1"/>
    </source>
</evidence>